<dbReference type="RefSeq" id="WP_368653144.1">
    <property type="nucleotide sequence ID" value="NZ_CP162599.1"/>
</dbReference>
<keyword evidence="1 3" id="KW-0560">Oxidoreductase</keyword>
<reference evidence="3" key="1">
    <citation type="submission" date="2024-07" db="EMBL/GenBank/DDBJ databases">
        <title>Halotolerant mesophilic bacterium Ornithinibacillus sp. 4-3, sp. nov., isolated from soil.</title>
        <authorList>
            <person name="Sidarenka A.V."/>
            <person name="Guliayeva D.E."/>
            <person name="Leanovich S.I."/>
            <person name="Hileuskaya K.S."/>
            <person name="Akhremchuk A.E."/>
            <person name="Sikolenko M.A."/>
            <person name="Valentovich L.N."/>
        </authorList>
    </citation>
    <scope>NUCLEOTIDE SEQUENCE</scope>
    <source>
        <strain evidence="3">4-3</strain>
    </source>
</reference>
<organism evidence="3">
    <name type="scientific">Ornithinibacillus sp. 4-3</name>
    <dbReference type="NCBI Taxonomy" id="3231488"/>
    <lineage>
        <taxon>Bacteria</taxon>
        <taxon>Bacillati</taxon>
        <taxon>Bacillota</taxon>
        <taxon>Bacilli</taxon>
        <taxon>Bacillales</taxon>
        <taxon>Bacillaceae</taxon>
        <taxon>Ornithinibacillus</taxon>
    </lineage>
</organism>
<evidence type="ECO:0000256" key="1">
    <source>
        <dbReference type="ARBA" id="ARBA00023002"/>
    </source>
</evidence>
<evidence type="ECO:0000313" key="3">
    <source>
        <dbReference type="EMBL" id="XDK32455.1"/>
    </source>
</evidence>
<evidence type="ECO:0000259" key="2">
    <source>
        <dbReference type="Pfam" id="PF01266"/>
    </source>
</evidence>
<dbReference type="SUPFAM" id="SSF54373">
    <property type="entry name" value="FAD-linked reductases, C-terminal domain"/>
    <property type="match status" value="1"/>
</dbReference>
<dbReference type="Pfam" id="PF01266">
    <property type="entry name" value="DAO"/>
    <property type="match status" value="1"/>
</dbReference>
<dbReference type="SUPFAM" id="SSF51905">
    <property type="entry name" value="FAD/NAD(P)-binding domain"/>
    <property type="match status" value="1"/>
</dbReference>
<proteinExistence type="predicted"/>
<dbReference type="PANTHER" id="PTHR13847:SF287">
    <property type="entry name" value="FAD-DEPENDENT OXIDOREDUCTASE DOMAIN-CONTAINING PROTEIN 1"/>
    <property type="match status" value="1"/>
</dbReference>
<dbReference type="EMBL" id="CP162599">
    <property type="protein sequence ID" value="XDK32455.1"/>
    <property type="molecule type" value="Genomic_DNA"/>
</dbReference>
<protein>
    <submittedName>
        <fullName evidence="3">NAD(P)/FAD-dependent oxidoreductase</fullName>
        <ecNumber evidence="3">1.-.-.-</ecNumber>
    </submittedName>
</protein>
<dbReference type="GO" id="GO:0016491">
    <property type="term" value="F:oxidoreductase activity"/>
    <property type="evidence" value="ECO:0007669"/>
    <property type="project" value="UniProtKB-KW"/>
</dbReference>
<sequence length="387" mass="41234">MSQRVIVVGGGIIGASTAYYGAKAGMDVILLESDYIAAGTSSACDQGILLQTKKPGPTLNLAIESSKMYEQLEEELGADIEYKKGGGLIIMENELEKEMVEKHADQLRQFGIKIDSLSTKEVRAKQPELGEHLLGATWCADDAKVNSMKASFELVNAAERLGAEVRYGAKVTRILTEGDRVIGVEVNKEKIYADKVILTTGVWTAPLVEDLGVELPIIPRRGHILVTEKLPPTLHSNILSGAYIAAKSKGNEVDPNNPAGVGLVIGQVASGNILIGGSREFVGFKQGTSDAIVRAISTAAAQAFPKLADTRIIRAFIGFRPFTADGLPIIGAISQLPGLYICAGHEGDGIALAPVSGRVITEIVAGKETFMDMSPFSPDRFCKVQQV</sequence>
<feature type="domain" description="FAD dependent oxidoreductase" evidence="2">
    <location>
        <begin position="4"/>
        <end position="362"/>
    </location>
</feature>
<dbReference type="InterPro" id="IPR006076">
    <property type="entry name" value="FAD-dep_OxRdtase"/>
</dbReference>
<name>A0AB39HPM6_9BACI</name>
<dbReference type="EC" id="1.-.-.-" evidence="3"/>
<dbReference type="Gene3D" id="3.50.50.60">
    <property type="entry name" value="FAD/NAD(P)-binding domain"/>
    <property type="match status" value="1"/>
</dbReference>
<gene>
    <name evidence="3" type="ORF">AB4Y30_15825</name>
</gene>
<dbReference type="AlphaFoldDB" id="A0AB39HPM6"/>
<dbReference type="InterPro" id="IPR036188">
    <property type="entry name" value="FAD/NAD-bd_sf"/>
</dbReference>
<accession>A0AB39HPM6</accession>
<dbReference type="GO" id="GO:0005737">
    <property type="term" value="C:cytoplasm"/>
    <property type="evidence" value="ECO:0007669"/>
    <property type="project" value="TreeGrafter"/>
</dbReference>
<dbReference type="Gene3D" id="3.30.9.10">
    <property type="entry name" value="D-Amino Acid Oxidase, subunit A, domain 2"/>
    <property type="match status" value="1"/>
</dbReference>
<dbReference type="PANTHER" id="PTHR13847">
    <property type="entry name" value="SARCOSINE DEHYDROGENASE-RELATED"/>
    <property type="match status" value="1"/>
</dbReference>